<dbReference type="GO" id="GO:0016747">
    <property type="term" value="F:acyltransferase activity, transferring groups other than amino-acyl groups"/>
    <property type="evidence" value="ECO:0007669"/>
    <property type="project" value="InterPro"/>
</dbReference>
<proteinExistence type="evidence at transcript level"/>
<evidence type="ECO:0000256" key="2">
    <source>
        <dbReference type="ARBA" id="ARBA00023315"/>
    </source>
</evidence>
<organism evidence="4">
    <name type="scientific">Picea sitchensis</name>
    <name type="common">Sitka spruce</name>
    <name type="synonym">Pinus sitchensis</name>
    <dbReference type="NCBI Taxonomy" id="3332"/>
    <lineage>
        <taxon>Eukaryota</taxon>
        <taxon>Viridiplantae</taxon>
        <taxon>Streptophyta</taxon>
        <taxon>Embryophyta</taxon>
        <taxon>Tracheophyta</taxon>
        <taxon>Spermatophyta</taxon>
        <taxon>Pinopsida</taxon>
        <taxon>Pinidae</taxon>
        <taxon>Conifers I</taxon>
        <taxon>Pinales</taxon>
        <taxon>Pinaceae</taxon>
        <taxon>Picea</taxon>
    </lineage>
</organism>
<reference evidence="4" key="1">
    <citation type="journal article" date="2008" name="BMC Genomics">
        <title>A conifer genomics resource of 200,000 spruce (Picea spp.) ESTs and 6,464 high-quality, sequence-finished full-length cDNAs for Sitka spruce (Picea sitchensis).</title>
        <authorList>
            <person name="Ralph S.G."/>
            <person name="Chun H.J."/>
            <person name="Kolosova N."/>
            <person name="Cooper D."/>
            <person name="Oddy C."/>
            <person name="Ritland C.E."/>
            <person name="Kirkpatrick R."/>
            <person name="Moore R."/>
            <person name="Barber S."/>
            <person name="Holt R.A."/>
            <person name="Jones S.J."/>
            <person name="Marra M.A."/>
            <person name="Douglas C.J."/>
            <person name="Ritland K."/>
            <person name="Bohlmann J."/>
        </authorList>
    </citation>
    <scope>NUCLEOTIDE SEQUENCE</scope>
    <source>
        <tissue evidence="4">Green portion of the leader tissue</tissue>
    </source>
</reference>
<dbReference type="Gene3D" id="3.40.630.30">
    <property type="match status" value="1"/>
</dbReference>
<dbReference type="InterPro" id="IPR016181">
    <property type="entry name" value="Acyl_CoA_acyltransferase"/>
</dbReference>
<name>A9P0X9_PICSI</name>
<evidence type="ECO:0000313" key="4">
    <source>
        <dbReference type="EMBL" id="ABK26540.1"/>
    </source>
</evidence>
<dbReference type="AlphaFoldDB" id="A9P0X9"/>
<dbReference type="EMBL" id="EF087290">
    <property type="protein sequence ID" value="ABK26540.1"/>
    <property type="molecule type" value="mRNA"/>
</dbReference>
<dbReference type="SUPFAM" id="SSF55729">
    <property type="entry name" value="Acyl-CoA N-acyltransferases (Nat)"/>
    <property type="match status" value="1"/>
</dbReference>
<dbReference type="PANTHER" id="PTHR43877">
    <property type="entry name" value="AMINOALKYLPHOSPHONATE N-ACETYLTRANSFERASE-RELATED-RELATED"/>
    <property type="match status" value="1"/>
</dbReference>
<evidence type="ECO:0000259" key="3">
    <source>
        <dbReference type="PROSITE" id="PS51186"/>
    </source>
</evidence>
<protein>
    <recommendedName>
        <fullName evidence="3">N-acetyltransferase domain-containing protein</fullName>
    </recommendedName>
</protein>
<dbReference type="PROSITE" id="PS51186">
    <property type="entry name" value="GNAT"/>
    <property type="match status" value="1"/>
</dbReference>
<dbReference type="InterPro" id="IPR050832">
    <property type="entry name" value="Bact_Acetyltransf"/>
</dbReference>
<dbReference type="InterPro" id="IPR000182">
    <property type="entry name" value="GNAT_dom"/>
</dbReference>
<dbReference type="CDD" id="cd04301">
    <property type="entry name" value="NAT_SF"/>
    <property type="match status" value="1"/>
</dbReference>
<accession>A9P0X9</accession>
<keyword evidence="1" id="KW-0808">Transferase</keyword>
<evidence type="ECO:0000256" key="1">
    <source>
        <dbReference type="ARBA" id="ARBA00022679"/>
    </source>
</evidence>
<sequence length="287" mass="31562">MQNNMDLELRASVAGDEHGLAPILHRAFSQFNLSVGIPPHVDYGNVEIAKKVLHEMLQSPSSYGITAFDNASGLPIGAAFLNFTGESVQAVGPVFVDPDWNNKGAGKALMNALIERAKATNATSIRLVQIAANTQSFSLYAKLGFQPVECISYFEGSMDENLHSGASFIPGFKVKMMEESDVHACSELHKSVLGHERETDIRELLQTNPGNSWVAVKDDILQAYTTGFCLEGHSIAISEDAFKTLFEVVLCEKRGCSMTIHIPGRIHPFLIDWALKRGLRLVRLRVY</sequence>
<dbReference type="PANTHER" id="PTHR43877:SF1">
    <property type="entry name" value="ACETYLTRANSFERASE"/>
    <property type="match status" value="1"/>
</dbReference>
<dbReference type="Pfam" id="PF00583">
    <property type="entry name" value="Acetyltransf_1"/>
    <property type="match status" value="1"/>
</dbReference>
<feature type="domain" description="N-acetyltransferase" evidence="3">
    <location>
        <begin position="7"/>
        <end position="163"/>
    </location>
</feature>
<keyword evidence="2" id="KW-0012">Acyltransferase</keyword>